<dbReference type="SUPFAM" id="SSF51206">
    <property type="entry name" value="cAMP-binding domain-like"/>
    <property type="match status" value="1"/>
</dbReference>
<sequence>MTDNLPSGPRLDDEQFRRLAVYGDIEHAEHGRWLYVTGDDTYDLFLLRSATVDIVREATTIEPERRVYQGRPGDFLGELSLLTGQHVYLTARVVQAGTVVRVGAGALRRVLAEQVDIADVLIEAFRARRDTIRAAAGNALEIVGRPGDAAARELRTYVSQLLLPHAWLDASGVSGLALMRSAAIAEADLPAAVITGSVLRRATPGALAEALGLTYRAGDRPADLIVVGGGPAGLGAAVYAASEGLNTVLLDCSGIGGQAAKSARIENYLGFPQGVSGETLTRLAMVQALKFGVRIFSPCAATGLDLTDPRHPAVVLADGSRVVARAVIAATGARYRRLDIARWAAFEQAGCIRYAAGELDVRGYEGLPVTVVGGANSAGQAALSLAAGGAAVRLIVRGDDLGAKMSSYLADRIRTHPAIRLHTGATVRDLLGNGTLESIVVGRDGTPGQRLDCRALFCFIGADPVSDWLTGVAKDDRGFVHTGGRSALPFQTSSPRVFAVGDLRSGSIKRVATAVGEGASAVSSVHAALADDRPPTAPR</sequence>
<proteinExistence type="predicted"/>
<dbReference type="Proteomes" id="UP000590511">
    <property type="component" value="Unassembled WGS sequence"/>
</dbReference>
<keyword evidence="1" id="KW-0285">Flavoprotein</keyword>
<evidence type="ECO:0000256" key="3">
    <source>
        <dbReference type="ARBA" id="ARBA00048132"/>
    </source>
</evidence>
<name>A0A7W7HJW8_9ACTN</name>
<evidence type="ECO:0000313" key="7">
    <source>
        <dbReference type="Proteomes" id="UP000590511"/>
    </source>
</evidence>
<dbReference type="InterPro" id="IPR000595">
    <property type="entry name" value="cNMP-bd_dom"/>
</dbReference>
<dbReference type="RefSeq" id="WP_188123868.1">
    <property type="nucleotide sequence ID" value="NZ_BOMP01000124.1"/>
</dbReference>
<dbReference type="InterPro" id="IPR018490">
    <property type="entry name" value="cNMP-bd_dom_sf"/>
</dbReference>
<dbReference type="InterPro" id="IPR023753">
    <property type="entry name" value="FAD/NAD-binding_dom"/>
</dbReference>
<dbReference type="InterPro" id="IPR036188">
    <property type="entry name" value="FAD/NAD-bd_sf"/>
</dbReference>
<organism evidence="6 7">
    <name type="scientific">Actinoplanes lobatus</name>
    <dbReference type="NCBI Taxonomy" id="113568"/>
    <lineage>
        <taxon>Bacteria</taxon>
        <taxon>Bacillati</taxon>
        <taxon>Actinomycetota</taxon>
        <taxon>Actinomycetes</taxon>
        <taxon>Micromonosporales</taxon>
        <taxon>Micromonosporaceae</taxon>
        <taxon>Actinoplanes</taxon>
    </lineage>
</organism>
<evidence type="ECO:0000313" key="8">
    <source>
        <dbReference type="Proteomes" id="UP000631312"/>
    </source>
</evidence>
<evidence type="ECO:0000313" key="5">
    <source>
        <dbReference type="EMBL" id="GIE44361.1"/>
    </source>
</evidence>
<keyword evidence="8" id="KW-1185">Reference proteome</keyword>
<evidence type="ECO:0000259" key="4">
    <source>
        <dbReference type="PROSITE" id="PS50042"/>
    </source>
</evidence>
<dbReference type="AlphaFoldDB" id="A0A7W7HJW8"/>
<dbReference type="Gene3D" id="3.50.50.60">
    <property type="entry name" value="FAD/NAD(P)-binding domain"/>
    <property type="match status" value="2"/>
</dbReference>
<comment type="catalytic activity">
    <reaction evidence="3">
        <text>[thioredoxin]-dithiol + NADP(+) = [thioredoxin]-disulfide + NADPH + H(+)</text>
        <dbReference type="Rhea" id="RHEA:20345"/>
        <dbReference type="Rhea" id="RHEA-COMP:10698"/>
        <dbReference type="Rhea" id="RHEA-COMP:10700"/>
        <dbReference type="ChEBI" id="CHEBI:15378"/>
        <dbReference type="ChEBI" id="CHEBI:29950"/>
        <dbReference type="ChEBI" id="CHEBI:50058"/>
        <dbReference type="ChEBI" id="CHEBI:57783"/>
        <dbReference type="ChEBI" id="CHEBI:58349"/>
        <dbReference type="EC" id="1.8.1.9"/>
    </reaction>
</comment>
<dbReference type="InterPro" id="IPR050097">
    <property type="entry name" value="Ferredoxin-NADP_redctase_2"/>
</dbReference>
<accession>A0A7W7HJW8</accession>
<dbReference type="Pfam" id="PF00027">
    <property type="entry name" value="cNMP_binding"/>
    <property type="match status" value="1"/>
</dbReference>
<dbReference type="Gene3D" id="2.60.120.10">
    <property type="entry name" value="Jelly Rolls"/>
    <property type="match status" value="1"/>
</dbReference>
<reference evidence="6 7" key="1">
    <citation type="submission" date="2020-08" db="EMBL/GenBank/DDBJ databases">
        <title>Sequencing the genomes of 1000 actinobacteria strains.</title>
        <authorList>
            <person name="Klenk H.-P."/>
        </authorList>
    </citation>
    <scope>NUCLEOTIDE SEQUENCE [LARGE SCALE GENOMIC DNA]</scope>
    <source>
        <strain evidence="6 7">DSM 43150</strain>
    </source>
</reference>
<dbReference type="SUPFAM" id="SSF51905">
    <property type="entry name" value="FAD/NAD(P)-binding domain"/>
    <property type="match status" value="1"/>
</dbReference>
<dbReference type="PRINTS" id="PR00469">
    <property type="entry name" value="PNDRDTASEII"/>
</dbReference>
<dbReference type="EC" id="1.8.1.9" evidence="6"/>
<dbReference type="GO" id="GO:0004791">
    <property type="term" value="F:thioredoxin-disulfide reductase (NADPH) activity"/>
    <property type="evidence" value="ECO:0007669"/>
    <property type="project" value="UniProtKB-EC"/>
</dbReference>
<evidence type="ECO:0000313" key="6">
    <source>
        <dbReference type="EMBL" id="MBB4751913.1"/>
    </source>
</evidence>
<comment type="caution">
    <text evidence="6">The sequence shown here is derived from an EMBL/GenBank/DDBJ whole genome shotgun (WGS) entry which is preliminary data.</text>
</comment>
<evidence type="ECO:0000256" key="1">
    <source>
        <dbReference type="ARBA" id="ARBA00022630"/>
    </source>
</evidence>
<dbReference type="PRINTS" id="PR00368">
    <property type="entry name" value="FADPNR"/>
</dbReference>
<evidence type="ECO:0000256" key="2">
    <source>
        <dbReference type="ARBA" id="ARBA00023002"/>
    </source>
</evidence>
<dbReference type="CDD" id="cd00038">
    <property type="entry name" value="CAP_ED"/>
    <property type="match status" value="1"/>
</dbReference>
<dbReference type="PROSITE" id="PS50042">
    <property type="entry name" value="CNMP_BINDING_3"/>
    <property type="match status" value="1"/>
</dbReference>
<dbReference type="EMBL" id="BOMP01000124">
    <property type="protein sequence ID" value="GIE44361.1"/>
    <property type="molecule type" value="Genomic_DNA"/>
</dbReference>
<dbReference type="EMBL" id="JACHNC010000001">
    <property type="protein sequence ID" value="MBB4751913.1"/>
    <property type="molecule type" value="Genomic_DNA"/>
</dbReference>
<feature type="domain" description="Cyclic nucleotide-binding" evidence="4">
    <location>
        <begin position="11"/>
        <end position="128"/>
    </location>
</feature>
<protein>
    <submittedName>
        <fullName evidence="5 6">Thioredoxin reductase</fullName>
        <ecNumber evidence="6">1.8.1.9</ecNumber>
    </submittedName>
</protein>
<gene>
    <name evidence="5" type="primary">trxB_3</name>
    <name evidence="5" type="ORF">Alo02nite_72590</name>
    <name evidence="6" type="ORF">BJ964_006074</name>
</gene>
<dbReference type="Pfam" id="PF07992">
    <property type="entry name" value="Pyr_redox_2"/>
    <property type="match status" value="1"/>
</dbReference>
<reference evidence="5 8" key="2">
    <citation type="submission" date="2021-01" db="EMBL/GenBank/DDBJ databases">
        <title>Whole genome shotgun sequence of Actinoplanes lobatus NBRC 12513.</title>
        <authorList>
            <person name="Komaki H."/>
            <person name="Tamura T."/>
        </authorList>
    </citation>
    <scope>NUCLEOTIDE SEQUENCE [LARGE SCALE GENOMIC DNA]</scope>
    <source>
        <strain evidence="5 8">NBRC 12513</strain>
    </source>
</reference>
<dbReference type="InterPro" id="IPR014710">
    <property type="entry name" value="RmlC-like_jellyroll"/>
</dbReference>
<keyword evidence="2 6" id="KW-0560">Oxidoreductase</keyword>
<dbReference type="Proteomes" id="UP000631312">
    <property type="component" value="Unassembled WGS sequence"/>
</dbReference>
<dbReference type="PANTHER" id="PTHR48105">
    <property type="entry name" value="THIOREDOXIN REDUCTASE 1-RELATED-RELATED"/>
    <property type="match status" value="1"/>
</dbReference>